<dbReference type="Gene3D" id="3.40.50.150">
    <property type="entry name" value="Vaccinia Virus protein VP39"/>
    <property type="match status" value="1"/>
</dbReference>
<dbReference type="InterPro" id="IPR003356">
    <property type="entry name" value="DNA_methylase_A-5"/>
</dbReference>
<sequence>MRKRSSSRRSSKEAPFFPGMLTPKEAFRHIRNYLAGQHVGATRDDALLDEVLKCLFCKLYIESSTAPEIPANLDVMEKSKRVRQVFAKVRSDFPDIYDTDTEIMLDPNAVSMILSECDFSLFDAASDPIGDAFEVFVGSESRSRAGQFFTPRPVSDFLARALNPQPGETVIDPACGAGGFLTSVTRHFIAQGVPTNELEAITSKTIYGIDKDAYLVKLAKLHVALMTKGHPHAIFADSLALSNGESSIKKRLPKDGFDVLLTNPPFGVHIVAANPDVLRTFELAKKWKHDMHSNKWLPTNILQMQVPPQVLFVERCLSLLKEGGRLGMVLPESILSNKSYRHVMEFLFQHADIQAVIGMPESLFKTSGKGGTHTKTCLLIAQKQTQRQSAKVFMAEAKWCGHDSRARAIPHNDLPAISDNFELHKQHKRFEESALGFVLNKTEVRSNVLCPRYYDPQITIELKSLTETHTLVSFKELATDGVLSVTTGDELGKLAYGTGTIPFIRTSDISNWELKADPKHGVDRNLFETFKRKQDVRAGDILLVKDGTYLVGTCAIISEADTEIIYQSHLFKIRVNANRLGLDPYLLLAILSSPIVQRQVKAKQFTQDIIDSLGERLYELVIPIPKSPELRREVGEKVRKAVKLRIEARELSKEARARVHGCAVLDEV</sequence>
<dbReference type="GO" id="GO:0009307">
    <property type="term" value="P:DNA restriction-modification system"/>
    <property type="evidence" value="ECO:0007669"/>
    <property type="project" value="UniProtKB-KW"/>
</dbReference>
<dbReference type="Proteomes" id="UP000515312">
    <property type="component" value="Chromosome"/>
</dbReference>
<keyword evidence="5" id="KW-0489">Methyltransferase</keyword>
<dbReference type="InterPro" id="IPR052916">
    <property type="entry name" value="Type-I_RE_MTase_Subunit"/>
</dbReference>
<dbReference type="Gene3D" id="3.90.220.20">
    <property type="entry name" value="DNA methylase specificity domains"/>
    <property type="match status" value="1"/>
</dbReference>
<dbReference type="RefSeq" id="WP_186741035.1">
    <property type="nucleotide sequence ID" value="NZ_CP060394.1"/>
</dbReference>
<dbReference type="PANTHER" id="PTHR42998">
    <property type="entry name" value="TYPE I RESTRICTION ENZYME HINDVIIP M PROTEIN-RELATED"/>
    <property type="match status" value="1"/>
</dbReference>
<dbReference type="GO" id="GO:0003677">
    <property type="term" value="F:DNA binding"/>
    <property type="evidence" value="ECO:0007669"/>
    <property type="project" value="UniProtKB-KW"/>
</dbReference>
<keyword evidence="6" id="KW-1185">Reference proteome</keyword>
<name>A0A7G8BE89_9BACT</name>
<evidence type="ECO:0000259" key="4">
    <source>
        <dbReference type="Pfam" id="PF02384"/>
    </source>
</evidence>
<evidence type="ECO:0000256" key="3">
    <source>
        <dbReference type="ARBA" id="ARBA00023125"/>
    </source>
</evidence>
<gene>
    <name evidence="5" type="ORF">H7849_17280</name>
</gene>
<dbReference type="REBASE" id="441004">
    <property type="entry name" value="M.Asp4Y35ORF17280P"/>
</dbReference>
<accession>A0A7G8BE89</accession>
<comment type="similarity">
    <text evidence="1">Belongs to the N(4)/N(6)-methyltransferase family.</text>
</comment>
<dbReference type="PRINTS" id="PR00507">
    <property type="entry name" value="N12N6MTFRASE"/>
</dbReference>
<keyword evidence="3" id="KW-0238">DNA-binding</keyword>
<dbReference type="PANTHER" id="PTHR42998:SF1">
    <property type="entry name" value="TYPE I RESTRICTION ENZYME HINDI METHYLASE SUBUNIT"/>
    <property type="match status" value="1"/>
</dbReference>
<dbReference type="AlphaFoldDB" id="A0A7G8BE89"/>
<keyword evidence="2" id="KW-0680">Restriction system</keyword>
<organism evidence="5 6">
    <name type="scientific">Alloacidobacterium dinghuense</name>
    <dbReference type="NCBI Taxonomy" id="2763107"/>
    <lineage>
        <taxon>Bacteria</taxon>
        <taxon>Pseudomonadati</taxon>
        <taxon>Acidobacteriota</taxon>
        <taxon>Terriglobia</taxon>
        <taxon>Terriglobales</taxon>
        <taxon>Acidobacteriaceae</taxon>
        <taxon>Alloacidobacterium</taxon>
    </lineage>
</organism>
<dbReference type="SUPFAM" id="SSF53335">
    <property type="entry name" value="S-adenosyl-L-methionine-dependent methyltransferases"/>
    <property type="match status" value="1"/>
</dbReference>
<keyword evidence="5" id="KW-0808">Transferase</keyword>
<feature type="domain" description="DNA methylase adenine-specific" evidence="4">
    <location>
        <begin position="126"/>
        <end position="434"/>
    </location>
</feature>
<dbReference type="GO" id="GO:0032259">
    <property type="term" value="P:methylation"/>
    <property type="evidence" value="ECO:0007669"/>
    <property type="project" value="UniProtKB-KW"/>
</dbReference>
<dbReference type="KEGG" id="adin:H7849_17280"/>
<evidence type="ECO:0000313" key="6">
    <source>
        <dbReference type="Proteomes" id="UP000515312"/>
    </source>
</evidence>
<dbReference type="EMBL" id="CP060394">
    <property type="protein sequence ID" value="QNI30859.1"/>
    <property type="molecule type" value="Genomic_DNA"/>
</dbReference>
<dbReference type="InterPro" id="IPR029063">
    <property type="entry name" value="SAM-dependent_MTases_sf"/>
</dbReference>
<evidence type="ECO:0000256" key="1">
    <source>
        <dbReference type="ARBA" id="ARBA00006594"/>
    </source>
</evidence>
<protein>
    <submittedName>
        <fullName evidence="5">N-6 DNA methylase</fullName>
    </submittedName>
</protein>
<dbReference type="PROSITE" id="PS00092">
    <property type="entry name" value="N6_MTASE"/>
    <property type="match status" value="1"/>
</dbReference>
<dbReference type="InterPro" id="IPR002052">
    <property type="entry name" value="DNA_methylase_N6_adenine_CS"/>
</dbReference>
<dbReference type="GO" id="GO:0008170">
    <property type="term" value="F:N-methyltransferase activity"/>
    <property type="evidence" value="ECO:0007669"/>
    <property type="project" value="InterPro"/>
</dbReference>
<proteinExistence type="inferred from homology"/>
<dbReference type="Pfam" id="PF02384">
    <property type="entry name" value="N6_Mtase"/>
    <property type="match status" value="1"/>
</dbReference>
<evidence type="ECO:0000313" key="5">
    <source>
        <dbReference type="EMBL" id="QNI30859.1"/>
    </source>
</evidence>
<dbReference type="SUPFAM" id="SSF116734">
    <property type="entry name" value="DNA methylase specificity domain"/>
    <property type="match status" value="1"/>
</dbReference>
<reference evidence="5 6" key="1">
    <citation type="submission" date="2020-08" db="EMBL/GenBank/DDBJ databases">
        <title>Edaphobacter telluris sp. nov. and Acidobacterium dinghuensis sp. nov., two acidobacteria isolated from forest soil.</title>
        <authorList>
            <person name="Fu J."/>
            <person name="Qiu L."/>
        </authorList>
    </citation>
    <scope>NUCLEOTIDE SEQUENCE [LARGE SCALE GENOMIC DNA]</scope>
    <source>
        <strain evidence="5">4Y35</strain>
    </source>
</reference>
<evidence type="ECO:0000256" key="2">
    <source>
        <dbReference type="ARBA" id="ARBA00022747"/>
    </source>
</evidence>
<dbReference type="InterPro" id="IPR044946">
    <property type="entry name" value="Restrct_endonuc_typeI_TRD_sf"/>
</dbReference>